<evidence type="ECO:0000313" key="3">
    <source>
        <dbReference type="EMBL" id="KAL3385504.1"/>
    </source>
</evidence>
<gene>
    <name evidence="3" type="ORF">TKK_018876</name>
</gene>
<proteinExistence type="predicted"/>
<evidence type="ECO:0000256" key="1">
    <source>
        <dbReference type="SAM" id="MobiDB-lite"/>
    </source>
</evidence>
<evidence type="ECO:0000313" key="4">
    <source>
        <dbReference type="Proteomes" id="UP001627154"/>
    </source>
</evidence>
<name>A0ABD2VXP0_9HYME</name>
<reference evidence="3 4" key="1">
    <citation type="journal article" date="2024" name="bioRxiv">
        <title>A reference genome for Trichogramma kaykai: A tiny desert-dwelling parasitoid wasp with competing sex-ratio distorters.</title>
        <authorList>
            <person name="Culotta J."/>
            <person name="Lindsey A.R."/>
        </authorList>
    </citation>
    <scope>NUCLEOTIDE SEQUENCE [LARGE SCALE GENOMIC DNA]</scope>
    <source>
        <strain evidence="3 4">KSX58</strain>
    </source>
</reference>
<accession>A0ABD2VXP0</accession>
<organism evidence="3 4">
    <name type="scientific">Trichogramma kaykai</name>
    <dbReference type="NCBI Taxonomy" id="54128"/>
    <lineage>
        <taxon>Eukaryota</taxon>
        <taxon>Metazoa</taxon>
        <taxon>Ecdysozoa</taxon>
        <taxon>Arthropoda</taxon>
        <taxon>Hexapoda</taxon>
        <taxon>Insecta</taxon>
        <taxon>Pterygota</taxon>
        <taxon>Neoptera</taxon>
        <taxon>Endopterygota</taxon>
        <taxon>Hymenoptera</taxon>
        <taxon>Apocrita</taxon>
        <taxon>Proctotrupomorpha</taxon>
        <taxon>Chalcidoidea</taxon>
        <taxon>Trichogrammatidae</taxon>
        <taxon>Trichogramma</taxon>
    </lineage>
</organism>
<feature type="compositionally biased region" description="Basic and acidic residues" evidence="1">
    <location>
        <begin position="25"/>
        <end position="38"/>
    </location>
</feature>
<sequence>MDRKGSRKNRAQGSVTKKRKFHGNKYTDKMNSDHTSKSAKKLKSDDDFVVHNDPTSSYCILNIFLVFSALQSYVKCKTCDGNLSFSSYGRRGLGFKVCVSCDNCDDRYVDSCPMIGTGYEINRRLVFVMRLIGVGIHGIQLFCGLMDLGDSFNIKTYYDIVKHITTATRAVFDLVTRKTVKEEQRLNIEHELLEEVLTVSGDSSRAKRGFSSLVGIVSLIGKYSGKVIHTVVQSSYCKACEQWKNEKDTFDYECWYDIHKDECPANHEGSAGKMEVDCVVEMFMRSIEKFDVRYGYYIGDGDSKTFKMLLDTSPYGDSFEVKKLECALHVKKRLYKRSAEAKKALTQKKKALAIDEKKKESSKPPIVKKRF</sequence>
<dbReference type="Proteomes" id="UP001627154">
    <property type="component" value="Unassembled WGS sequence"/>
</dbReference>
<dbReference type="Pfam" id="PF20700">
    <property type="entry name" value="Mutator"/>
    <property type="match status" value="1"/>
</dbReference>
<keyword evidence="4" id="KW-1185">Reference proteome</keyword>
<dbReference type="EMBL" id="JBJJXI010000155">
    <property type="protein sequence ID" value="KAL3385504.1"/>
    <property type="molecule type" value="Genomic_DNA"/>
</dbReference>
<dbReference type="InterPro" id="IPR049012">
    <property type="entry name" value="Mutator_transp_dom"/>
</dbReference>
<comment type="caution">
    <text evidence="3">The sequence shown here is derived from an EMBL/GenBank/DDBJ whole genome shotgun (WGS) entry which is preliminary data.</text>
</comment>
<protein>
    <recommendedName>
        <fullName evidence="2">Mutator-like transposase domain-containing protein</fullName>
    </recommendedName>
</protein>
<feature type="region of interest" description="Disordered" evidence="1">
    <location>
        <begin position="1"/>
        <end position="38"/>
    </location>
</feature>
<feature type="compositionally biased region" description="Basic residues" evidence="1">
    <location>
        <begin position="1"/>
        <end position="23"/>
    </location>
</feature>
<dbReference type="AlphaFoldDB" id="A0ABD2VXP0"/>
<evidence type="ECO:0000259" key="2">
    <source>
        <dbReference type="Pfam" id="PF20700"/>
    </source>
</evidence>
<feature type="domain" description="Mutator-like transposase" evidence="2">
    <location>
        <begin position="67"/>
        <end position="350"/>
    </location>
</feature>